<proteinExistence type="predicted"/>
<dbReference type="PROSITE" id="PS00973">
    <property type="entry name" value="USP_2"/>
    <property type="match status" value="1"/>
</dbReference>
<dbReference type="Pfam" id="PF00443">
    <property type="entry name" value="UCH"/>
    <property type="match status" value="1"/>
</dbReference>
<dbReference type="GO" id="GO:0016579">
    <property type="term" value="P:protein deubiquitination"/>
    <property type="evidence" value="ECO:0007669"/>
    <property type="project" value="InterPro"/>
</dbReference>
<dbReference type="PANTHER" id="PTHR24006">
    <property type="entry name" value="UBIQUITIN CARBOXYL-TERMINAL HYDROLASE"/>
    <property type="match status" value="1"/>
</dbReference>
<dbReference type="InterPro" id="IPR038765">
    <property type="entry name" value="Papain-like_cys_pep_sf"/>
</dbReference>
<dbReference type="SUPFAM" id="SSF54001">
    <property type="entry name" value="Cysteine proteinases"/>
    <property type="match status" value="1"/>
</dbReference>
<feature type="domain" description="USP" evidence="2">
    <location>
        <begin position="88"/>
        <end position="430"/>
    </location>
</feature>
<keyword evidence="4" id="KW-1185">Reference proteome</keyword>
<dbReference type="Proteomes" id="UP000225277">
    <property type="component" value="Unassembled WGS sequence"/>
</dbReference>
<accession>A0A2D3VN95</accession>
<dbReference type="GO" id="GO:0005634">
    <property type="term" value="C:nucleus"/>
    <property type="evidence" value="ECO:0007669"/>
    <property type="project" value="TreeGrafter"/>
</dbReference>
<evidence type="ECO:0000259" key="2">
    <source>
        <dbReference type="PROSITE" id="PS50235"/>
    </source>
</evidence>
<dbReference type="PROSITE" id="PS50235">
    <property type="entry name" value="USP_3"/>
    <property type="match status" value="1"/>
</dbReference>
<protein>
    <recommendedName>
        <fullName evidence="2">USP domain-containing protein</fullName>
    </recommendedName>
</protein>
<name>A0A2D3VN95_9PEZI</name>
<evidence type="ECO:0000313" key="4">
    <source>
        <dbReference type="Proteomes" id="UP000225277"/>
    </source>
</evidence>
<evidence type="ECO:0000256" key="1">
    <source>
        <dbReference type="SAM" id="MobiDB-lite"/>
    </source>
</evidence>
<dbReference type="AlphaFoldDB" id="A0A2D3VN95"/>
<feature type="region of interest" description="Disordered" evidence="1">
    <location>
        <begin position="1"/>
        <end position="84"/>
    </location>
</feature>
<organism evidence="3 4">
    <name type="scientific">Ramularia collo-cygni</name>
    <dbReference type="NCBI Taxonomy" id="112498"/>
    <lineage>
        <taxon>Eukaryota</taxon>
        <taxon>Fungi</taxon>
        <taxon>Dikarya</taxon>
        <taxon>Ascomycota</taxon>
        <taxon>Pezizomycotina</taxon>
        <taxon>Dothideomycetes</taxon>
        <taxon>Dothideomycetidae</taxon>
        <taxon>Mycosphaerellales</taxon>
        <taxon>Mycosphaerellaceae</taxon>
        <taxon>Ramularia</taxon>
    </lineage>
</organism>
<dbReference type="InterPro" id="IPR028889">
    <property type="entry name" value="USP"/>
</dbReference>
<dbReference type="InterPro" id="IPR050164">
    <property type="entry name" value="Peptidase_C19"/>
</dbReference>
<dbReference type="GO" id="GO:0004843">
    <property type="term" value="F:cysteine-type deubiquitinase activity"/>
    <property type="evidence" value="ECO:0007669"/>
    <property type="project" value="InterPro"/>
</dbReference>
<dbReference type="InterPro" id="IPR018200">
    <property type="entry name" value="USP_CS"/>
</dbReference>
<dbReference type="RefSeq" id="XP_023629912.1">
    <property type="nucleotide sequence ID" value="XM_023774144.1"/>
</dbReference>
<dbReference type="InterPro" id="IPR001394">
    <property type="entry name" value="Peptidase_C19_UCH"/>
</dbReference>
<dbReference type="CDD" id="cd02257">
    <property type="entry name" value="Peptidase_C19"/>
    <property type="match status" value="1"/>
</dbReference>
<feature type="compositionally biased region" description="Basic and acidic residues" evidence="1">
    <location>
        <begin position="1"/>
        <end position="21"/>
    </location>
</feature>
<dbReference type="GeneID" id="35603978"/>
<gene>
    <name evidence="3" type="ORF">RCC_08898</name>
</gene>
<sequence>MATSKESRAEKGDVRSARPFESRVQPDTPRPELEGTAGTNVSPGDAISPGDAMKSQNERGGRQKRLRDDEESDHTDFRQKKQKAKLPKGLRNIASACFSNACLQLVNAVFTPAQVAQLAGDSEIENFGLDVHALRGLEGKNLDRTLDALKGAIKKSSPVRIAPYVGKLLEDLRSDEGSTADPVLLQRAFAFGKTCYTHEHELFSGDSQEDASEYLRLLISSVGEEQGFVDEAFRYHTAEATVCMAPSCEYRNEHSTNSSTILEAQIPPASTASLERHAPRQRSRTSPVATLDSVLEAHFDNAMCEGSTCGKCNAKDSLAAQLRMTEYPDHLLVSINRTRFESAASSAIKDTTKIKLNFGDIRLGKEGVCYRLIGLVKHFGKRADDGHYSAYVKISDGNWASLDDDAVKMVPKRALEDGVKGYSSILLLQR</sequence>
<dbReference type="Gene3D" id="3.90.70.10">
    <property type="entry name" value="Cysteine proteinases"/>
    <property type="match status" value="1"/>
</dbReference>
<dbReference type="STRING" id="112498.A0A2D3VN95"/>
<evidence type="ECO:0000313" key="3">
    <source>
        <dbReference type="EMBL" id="CZT23188.1"/>
    </source>
</evidence>
<dbReference type="EMBL" id="FJUY01000016">
    <property type="protein sequence ID" value="CZT23188.1"/>
    <property type="molecule type" value="Genomic_DNA"/>
</dbReference>
<dbReference type="OrthoDB" id="3865832at2759"/>
<reference evidence="3 4" key="1">
    <citation type="submission" date="2016-03" db="EMBL/GenBank/DDBJ databases">
        <authorList>
            <person name="Ploux O."/>
        </authorList>
    </citation>
    <scope>NUCLEOTIDE SEQUENCE [LARGE SCALE GENOMIC DNA]</scope>
    <source>
        <strain evidence="3 4">URUG2</strain>
    </source>
</reference>
<dbReference type="GO" id="GO:0005829">
    <property type="term" value="C:cytosol"/>
    <property type="evidence" value="ECO:0007669"/>
    <property type="project" value="TreeGrafter"/>
</dbReference>